<dbReference type="Proteomes" id="UP000324222">
    <property type="component" value="Unassembled WGS sequence"/>
</dbReference>
<evidence type="ECO:0000313" key="1">
    <source>
        <dbReference type="EMBL" id="MPC94145.1"/>
    </source>
</evidence>
<organism evidence="1 2">
    <name type="scientific">Portunus trituberculatus</name>
    <name type="common">Swimming crab</name>
    <name type="synonym">Neptunus trituberculatus</name>
    <dbReference type="NCBI Taxonomy" id="210409"/>
    <lineage>
        <taxon>Eukaryota</taxon>
        <taxon>Metazoa</taxon>
        <taxon>Ecdysozoa</taxon>
        <taxon>Arthropoda</taxon>
        <taxon>Crustacea</taxon>
        <taxon>Multicrustacea</taxon>
        <taxon>Malacostraca</taxon>
        <taxon>Eumalacostraca</taxon>
        <taxon>Eucarida</taxon>
        <taxon>Decapoda</taxon>
        <taxon>Pleocyemata</taxon>
        <taxon>Brachyura</taxon>
        <taxon>Eubrachyura</taxon>
        <taxon>Portunoidea</taxon>
        <taxon>Portunidae</taxon>
        <taxon>Portuninae</taxon>
        <taxon>Portunus</taxon>
    </lineage>
</organism>
<sequence>MKAQKAQRLKFIHDFVPGNEIVMCPVVKKGEVVVVVVVVVTGVPEEAFEQLTECLALIACRLP</sequence>
<gene>
    <name evidence="1" type="ORF">E2C01_089299</name>
</gene>
<keyword evidence="2" id="KW-1185">Reference proteome</keyword>
<evidence type="ECO:0000313" key="2">
    <source>
        <dbReference type="Proteomes" id="UP000324222"/>
    </source>
</evidence>
<accession>A0A5B7JHT2</accession>
<protein>
    <submittedName>
        <fullName evidence="1">Uncharacterized protein</fullName>
    </submittedName>
</protein>
<reference evidence="1 2" key="1">
    <citation type="submission" date="2019-05" db="EMBL/GenBank/DDBJ databases">
        <title>Another draft genome of Portunus trituberculatus and its Hox gene families provides insights of decapod evolution.</title>
        <authorList>
            <person name="Jeong J.-H."/>
            <person name="Song I."/>
            <person name="Kim S."/>
            <person name="Choi T."/>
            <person name="Kim D."/>
            <person name="Ryu S."/>
            <person name="Kim W."/>
        </authorList>
    </citation>
    <scope>NUCLEOTIDE SEQUENCE [LARGE SCALE GENOMIC DNA]</scope>
    <source>
        <tissue evidence="1">Muscle</tissue>
    </source>
</reference>
<dbReference type="AlphaFoldDB" id="A0A5B7JHT2"/>
<comment type="caution">
    <text evidence="1">The sequence shown here is derived from an EMBL/GenBank/DDBJ whole genome shotgun (WGS) entry which is preliminary data.</text>
</comment>
<proteinExistence type="predicted"/>
<name>A0A5B7JHT2_PORTR</name>
<dbReference type="EMBL" id="VSRR010097450">
    <property type="protein sequence ID" value="MPC94145.1"/>
    <property type="molecule type" value="Genomic_DNA"/>
</dbReference>